<evidence type="ECO:0000313" key="1">
    <source>
        <dbReference type="EMBL" id="GAI10400.1"/>
    </source>
</evidence>
<reference evidence="1" key="1">
    <citation type="journal article" date="2014" name="Front. Microbiol.">
        <title>High frequency of phylogenetically diverse reductive dehalogenase-homologous genes in deep subseafloor sedimentary metagenomes.</title>
        <authorList>
            <person name="Kawai M."/>
            <person name="Futagami T."/>
            <person name="Toyoda A."/>
            <person name="Takaki Y."/>
            <person name="Nishi S."/>
            <person name="Hori S."/>
            <person name="Arai W."/>
            <person name="Tsubouchi T."/>
            <person name="Morono Y."/>
            <person name="Uchiyama I."/>
            <person name="Ito T."/>
            <person name="Fujiyama A."/>
            <person name="Inagaki F."/>
            <person name="Takami H."/>
        </authorList>
    </citation>
    <scope>NUCLEOTIDE SEQUENCE</scope>
    <source>
        <strain evidence="1">Expedition CK06-06</strain>
    </source>
</reference>
<proteinExistence type="predicted"/>
<dbReference type="AlphaFoldDB" id="X1M6S2"/>
<comment type="caution">
    <text evidence="1">The sequence shown here is derived from an EMBL/GenBank/DDBJ whole genome shotgun (WGS) entry which is preliminary data.</text>
</comment>
<feature type="non-terminal residue" evidence="1">
    <location>
        <position position="1"/>
    </location>
</feature>
<organism evidence="1">
    <name type="scientific">marine sediment metagenome</name>
    <dbReference type="NCBI Taxonomy" id="412755"/>
    <lineage>
        <taxon>unclassified sequences</taxon>
        <taxon>metagenomes</taxon>
        <taxon>ecological metagenomes</taxon>
    </lineage>
</organism>
<dbReference type="EMBL" id="BARV01006261">
    <property type="protein sequence ID" value="GAI10400.1"/>
    <property type="molecule type" value="Genomic_DNA"/>
</dbReference>
<sequence length="160" mass="19623">DIYSNDYMQNLIKELRPTIKKIRKNENSRKIFYKIISKNYYYYEVFEKLDLLINGFKSTEFEKSLIRIKSKYSKNDLENEIENDRSKTLKEIRFLQIKRNSIIHHNRFNIPRDDLFPYYNKIMDQWYRSIIIKTLNSRLTKTLKVEKIEDVINILNINKV</sequence>
<protein>
    <submittedName>
        <fullName evidence="1">Uncharacterized protein</fullName>
    </submittedName>
</protein>
<accession>X1M6S2</accession>
<name>X1M6S2_9ZZZZ</name>
<gene>
    <name evidence="1" type="ORF">S06H3_12826</name>
</gene>